<dbReference type="GO" id="GO:0003677">
    <property type="term" value="F:DNA binding"/>
    <property type="evidence" value="ECO:0007669"/>
    <property type="project" value="InterPro"/>
</dbReference>
<dbReference type="Gene3D" id="1.10.10.10">
    <property type="entry name" value="Winged helix-like DNA-binding domain superfamily/Winged helix DNA-binding domain"/>
    <property type="match status" value="1"/>
</dbReference>
<dbReference type="EMBL" id="DXDA01000004">
    <property type="protein sequence ID" value="HIY67848.1"/>
    <property type="molecule type" value="Genomic_DNA"/>
</dbReference>
<dbReference type="InterPro" id="IPR036388">
    <property type="entry name" value="WH-like_DNA-bd_sf"/>
</dbReference>
<evidence type="ECO:0000313" key="1">
    <source>
        <dbReference type="EMBL" id="HIY67848.1"/>
    </source>
</evidence>
<gene>
    <name evidence="1" type="ORF">H9828_00345</name>
</gene>
<dbReference type="GO" id="GO:0006355">
    <property type="term" value="P:regulation of DNA-templated transcription"/>
    <property type="evidence" value="ECO:0007669"/>
    <property type="project" value="InterPro"/>
</dbReference>
<dbReference type="InterPro" id="IPR016032">
    <property type="entry name" value="Sig_transdc_resp-reg_C-effctor"/>
</dbReference>
<name>A0A9D2CBF8_9BACT</name>
<protein>
    <submittedName>
        <fullName evidence="1">Sporulation transcriptional regulator SpoIIID</fullName>
    </submittedName>
</protein>
<sequence>MNDDRQTQFHLIEEEYTARKGVFDEDDARVRRCKEALRRLSGADRRLFILYADIGSVRKMSQMLGVSKSTVQNRVTEIRRKIIESMPQARRNQENE</sequence>
<dbReference type="SUPFAM" id="SSF46894">
    <property type="entry name" value="C-terminal effector domain of the bipartite response regulators"/>
    <property type="match status" value="1"/>
</dbReference>
<reference evidence="1" key="1">
    <citation type="journal article" date="2021" name="PeerJ">
        <title>Extensive microbial diversity within the chicken gut microbiome revealed by metagenomics and culture.</title>
        <authorList>
            <person name="Gilroy R."/>
            <person name="Ravi A."/>
            <person name="Getino M."/>
            <person name="Pursley I."/>
            <person name="Horton D.L."/>
            <person name="Alikhan N.F."/>
            <person name="Baker D."/>
            <person name="Gharbi K."/>
            <person name="Hall N."/>
            <person name="Watson M."/>
            <person name="Adriaenssens E.M."/>
            <person name="Foster-Nyarko E."/>
            <person name="Jarju S."/>
            <person name="Secka A."/>
            <person name="Antonio M."/>
            <person name="Oren A."/>
            <person name="Chaudhuri R.R."/>
            <person name="La Ragione R."/>
            <person name="Hildebrand F."/>
            <person name="Pallen M.J."/>
        </authorList>
    </citation>
    <scope>NUCLEOTIDE SEQUENCE</scope>
    <source>
        <strain evidence="1">5134</strain>
    </source>
</reference>
<dbReference type="Proteomes" id="UP000886844">
    <property type="component" value="Unassembled WGS sequence"/>
</dbReference>
<reference evidence="1" key="2">
    <citation type="submission" date="2021-04" db="EMBL/GenBank/DDBJ databases">
        <authorList>
            <person name="Gilroy R."/>
        </authorList>
    </citation>
    <scope>NUCLEOTIDE SEQUENCE</scope>
    <source>
        <strain evidence="1">5134</strain>
    </source>
</reference>
<accession>A0A9D2CBF8</accession>
<evidence type="ECO:0000313" key="2">
    <source>
        <dbReference type="Proteomes" id="UP000886844"/>
    </source>
</evidence>
<dbReference type="AlphaFoldDB" id="A0A9D2CBF8"/>
<organism evidence="1 2">
    <name type="scientific">Candidatus Alistipes intestinigallinarum</name>
    <dbReference type="NCBI Taxonomy" id="2838440"/>
    <lineage>
        <taxon>Bacteria</taxon>
        <taxon>Pseudomonadati</taxon>
        <taxon>Bacteroidota</taxon>
        <taxon>Bacteroidia</taxon>
        <taxon>Bacteroidales</taxon>
        <taxon>Rikenellaceae</taxon>
        <taxon>Alistipes</taxon>
    </lineage>
</organism>
<proteinExistence type="predicted"/>
<comment type="caution">
    <text evidence="1">The sequence shown here is derived from an EMBL/GenBank/DDBJ whole genome shotgun (WGS) entry which is preliminary data.</text>
</comment>